<name>A0A0J8J9D0_9LIST</name>
<proteinExistence type="predicted"/>
<keyword evidence="1" id="KW-1133">Transmembrane helix</keyword>
<dbReference type="EMBL" id="AZHO01000005">
    <property type="protein sequence ID" value="KMT60926.1"/>
    <property type="molecule type" value="Genomic_DNA"/>
</dbReference>
<feature type="transmembrane region" description="Helical" evidence="1">
    <location>
        <begin position="20"/>
        <end position="43"/>
    </location>
</feature>
<evidence type="ECO:0000256" key="1">
    <source>
        <dbReference type="SAM" id="Phobius"/>
    </source>
</evidence>
<organism evidence="2 3">
    <name type="scientific">Listeria fleischmannii 1991</name>
    <dbReference type="NCBI Taxonomy" id="1430899"/>
    <lineage>
        <taxon>Bacteria</taxon>
        <taxon>Bacillati</taxon>
        <taxon>Bacillota</taxon>
        <taxon>Bacilli</taxon>
        <taxon>Bacillales</taxon>
        <taxon>Listeriaceae</taxon>
        <taxon>Listeria</taxon>
    </lineage>
</organism>
<evidence type="ECO:0000313" key="3">
    <source>
        <dbReference type="Proteomes" id="UP000052258"/>
    </source>
</evidence>
<dbReference type="AlphaFoldDB" id="A0A0J8J9D0"/>
<evidence type="ECO:0000313" key="2">
    <source>
        <dbReference type="EMBL" id="KMT60926.1"/>
    </source>
</evidence>
<comment type="caution">
    <text evidence="2">The sequence shown here is derived from an EMBL/GenBank/DDBJ whole genome shotgun (WGS) entry which is preliminary data.</text>
</comment>
<keyword evidence="3" id="KW-1185">Reference proteome</keyword>
<keyword evidence="1" id="KW-0812">Transmembrane</keyword>
<accession>A0A0J8J9D0</accession>
<protein>
    <submittedName>
        <fullName evidence="2">Uncharacterized protein</fullName>
    </submittedName>
</protein>
<dbReference type="Proteomes" id="UP000052258">
    <property type="component" value="Unassembled WGS sequence"/>
</dbReference>
<keyword evidence="1" id="KW-0472">Membrane</keyword>
<reference evidence="2 3" key="1">
    <citation type="journal article" date="2015" name="Genome Biol. Evol.">
        <title>Comparative Genomics of Listeria Sensu Lato: Genus-Wide Differences in Evolutionary Dynamics and the Progressive Gain of Complex, Potentially Pathogenicity-Related Traits through Lateral Gene Transfer.</title>
        <authorList>
            <person name="Chiara M."/>
            <person name="Caruso M."/>
            <person name="D'Erchia A.M."/>
            <person name="Manzari C."/>
            <person name="Fraccalvieri R."/>
            <person name="Goffredo E."/>
            <person name="Latorre L."/>
            <person name="Miccolupo A."/>
            <person name="Padalino I."/>
            <person name="Santagada G."/>
            <person name="Chiocco D."/>
            <person name="Pesole G."/>
            <person name="Horner D.S."/>
            <person name="Parisi A."/>
        </authorList>
    </citation>
    <scope>NUCLEOTIDE SEQUENCE [LARGE SCALE GENOMIC DNA]</scope>
    <source>
        <strain evidence="2 3">1991</strain>
    </source>
</reference>
<sequence>MAKIGIRFNKASPIKTETTILITSGFSLSAFFILSPPFAAYFVQ</sequence>
<gene>
    <name evidence="2" type="ORF">X560_0346</name>
</gene>